<evidence type="ECO:0000256" key="3">
    <source>
        <dbReference type="ARBA" id="ARBA00022448"/>
    </source>
</evidence>
<evidence type="ECO:0000313" key="9">
    <source>
        <dbReference type="EMBL" id="RJE17658.1"/>
    </source>
</evidence>
<keyword evidence="3" id="KW-0813">Transport</keyword>
<feature type="compositionally biased region" description="Polar residues" evidence="7">
    <location>
        <begin position="376"/>
        <end position="394"/>
    </location>
</feature>
<organism evidence="9 10">
    <name type="scientific">Aspergillus sclerotialis</name>
    <dbReference type="NCBI Taxonomy" id="2070753"/>
    <lineage>
        <taxon>Eukaryota</taxon>
        <taxon>Fungi</taxon>
        <taxon>Dikarya</taxon>
        <taxon>Ascomycota</taxon>
        <taxon>Pezizomycotina</taxon>
        <taxon>Eurotiomycetes</taxon>
        <taxon>Eurotiomycetidae</taxon>
        <taxon>Eurotiales</taxon>
        <taxon>Aspergillaceae</taxon>
        <taxon>Aspergillus</taxon>
        <taxon>Aspergillus subgen. Polypaecilum</taxon>
    </lineage>
</organism>
<evidence type="ECO:0000256" key="1">
    <source>
        <dbReference type="ARBA" id="ARBA00004141"/>
    </source>
</evidence>
<evidence type="ECO:0000256" key="4">
    <source>
        <dbReference type="ARBA" id="ARBA00022692"/>
    </source>
</evidence>
<feature type="transmembrane region" description="Helical" evidence="8">
    <location>
        <begin position="95"/>
        <end position="115"/>
    </location>
</feature>
<evidence type="ECO:0000256" key="7">
    <source>
        <dbReference type="SAM" id="MobiDB-lite"/>
    </source>
</evidence>
<proteinExistence type="inferred from homology"/>
<evidence type="ECO:0000256" key="8">
    <source>
        <dbReference type="SAM" id="Phobius"/>
    </source>
</evidence>
<dbReference type="Pfam" id="PF06027">
    <property type="entry name" value="SLC35F"/>
    <property type="match status" value="1"/>
</dbReference>
<dbReference type="GO" id="GO:0022857">
    <property type="term" value="F:transmembrane transporter activity"/>
    <property type="evidence" value="ECO:0007669"/>
    <property type="project" value="InterPro"/>
</dbReference>
<feature type="region of interest" description="Disordered" evidence="7">
    <location>
        <begin position="357"/>
        <end position="405"/>
    </location>
</feature>
<gene>
    <name evidence="9" type="ORF">PHISCL_10003</name>
</gene>
<feature type="transmembrane region" description="Helical" evidence="8">
    <location>
        <begin position="268"/>
        <end position="288"/>
    </location>
</feature>
<dbReference type="InterPro" id="IPR009262">
    <property type="entry name" value="SLC35_F1/F2/F6"/>
</dbReference>
<keyword evidence="5 8" id="KW-1133">Transmembrane helix</keyword>
<evidence type="ECO:0000256" key="6">
    <source>
        <dbReference type="ARBA" id="ARBA00023136"/>
    </source>
</evidence>
<comment type="subcellular location">
    <subcellularLocation>
        <location evidence="1">Membrane</location>
        <topology evidence="1">Multi-pass membrane protein</topology>
    </subcellularLocation>
</comment>
<keyword evidence="10" id="KW-1185">Reference proteome</keyword>
<keyword evidence="6 8" id="KW-0472">Membrane</keyword>
<protein>
    <submittedName>
        <fullName evidence="9">Uncharacterized protein</fullName>
    </submittedName>
</protein>
<dbReference type="STRING" id="2070753.A0A3A2Z3K7"/>
<dbReference type="OrthoDB" id="4941332at2759"/>
<dbReference type="Proteomes" id="UP000266188">
    <property type="component" value="Unassembled WGS sequence"/>
</dbReference>
<reference evidence="10" key="1">
    <citation type="submission" date="2017-02" db="EMBL/GenBank/DDBJ databases">
        <authorList>
            <person name="Tafer H."/>
            <person name="Lopandic K."/>
        </authorList>
    </citation>
    <scope>NUCLEOTIDE SEQUENCE [LARGE SCALE GENOMIC DNA]</scope>
    <source>
        <strain evidence="10">CBS 366.77</strain>
    </source>
</reference>
<dbReference type="GO" id="GO:0016020">
    <property type="term" value="C:membrane"/>
    <property type="evidence" value="ECO:0007669"/>
    <property type="project" value="UniProtKB-SubCell"/>
</dbReference>
<dbReference type="EMBL" id="MVGC01000785">
    <property type="protein sequence ID" value="RJE17658.1"/>
    <property type="molecule type" value="Genomic_DNA"/>
</dbReference>
<comment type="caution">
    <text evidence="9">The sequence shown here is derived from an EMBL/GenBank/DDBJ whole genome shotgun (WGS) entry which is preliminary data.</text>
</comment>
<evidence type="ECO:0000313" key="10">
    <source>
        <dbReference type="Proteomes" id="UP000266188"/>
    </source>
</evidence>
<evidence type="ECO:0000256" key="5">
    <source>
        <dbReference type="ARBA" id="ARBA00022989"/>
    </source>
</evidence>
<keyword evidence="4 8" id="KW-0812">Transmembrane</keyword>
<name>A0A3A2Z3K7_9EURO</name>
<feature type="transmembrane region" description="Helical" evidence="8">
    <location>
        <begin position="127"/>
        <end position="145"/>
    </location>
</feature>
<sequence length="405" mass="45774">MDVLPVVPSVLAVIIQSYKHIVTTRLIYPVWEVLTLHRLRKDYNNLNQKFGILQASILIAIFPDAQQIVHRVEKHVLSAKPEETIMIRKSTSEDCTMLAVAGAIVAQIAITALALEDLDKVHWTAEAAFVVSLAAGGLSVFYACLVQQRMSSCFTADDVKDFFSKPSISEELRRLEKQLDDLISDVRRRTSGDETSMRPQKMTELESTIKRFKRENRWKSASFHSILMVKAPTILLKYALASFIIGLGIYFGYLALSDVGSQKPRGSYDAIFLFYIFTAFFGLLIYYVPSTLKELELSSIRRYAQIMTNELAKKPGQEETEIIHNISALLNSEEQEVYGEHRPDDAVSWEGRLEDMDRPRHNPAYDVPIQRHNENTQETAGASSNAPRRNSETAVQMGIDRGVQV</sequence>
<feature type="transmembrane region" description="Helical" evidence="8">
    <location>
        <begin position="235"/>
        <end position="256"/>
    </location>
</feature>
<dbReference type="AlphaFoldDB" id="A0A3A2Z3K7"/>
<comment type="similarity">
    <text evidence="2">Belongs to the SLC35F solute transporter family.</text>
</comment>
<accession>A0A3A2Z3K7</accession>
<evidence type="ECO:0000256" key="2">
    <source>
        <dbReference type="ARBA" id="ARBA00007863"/>
    </source>
</evidence>